<feature type="transmembrane region" description="Helical" evidence="7">
    <location>
        <begin position="69"/>
        <end position="90"/>
    </location>
</feature>
<name>A0A511VDI3_9BACL</name>
<keyword evidence="3" id="KW-1003">Cell membrane</keyword>
<protein>
    <submittedName>
        <fullName evidence="9">Membrane protein</fullName>
    </submittedName>
</protein>
<evidence type="ECO:0000256" key="4">
    <source>
        <dbReference type="ARBA" id="ARBA00022692"/>
    </source>
</evidence>
<dbReference type="InterPro" id="IPR000620">
    <property type="entry name" value="EamA_dom"/>
</dbReference>
<feature type="transmembrane region" description="Helical" evidence="7">
    <location>
        <begin position="250"/>
        <end position="269"/>
    </location>
</feature>
<evidence type="ECO:0000256" key="6">
    <source>
        <dbReference type="ARBA" id="ARBA00023136"/>
    </source>
</evidence>
<dbReference type="InterPro" id="IPR051258">
    <property type="entry name" value="Diverse_Substrate_Transporter"/>
</dbReference>
<proteinExistence type="inferred from homology"/>
<dbReference type="GO" id="GO:0005886">
    <property type="term" value="C:plasma membrane"/>
    <property type="evidence" value="ECO:0007669"/>
    <property type="project" value="UniProtKB-SubCell"/>
</dbReference>
<feature type="transmembrane region" description="Helical" evidence="7">
    <location>
        <begin position="186"/>
        <end position="206"/>
    </location>
</feature>
<keyword evidence="10" id="KW-1185">Reference proteome</keyword>
<feature type="domain" description="EamA" evidence="8">
    <location>
        <begin position="9"/>
        <end position="141"/>
    </location>
</feature>
<comment type="subcellular location">
    <subcellularLocation>
        <location evidence="1">Cell membrane</location>
        <topology evidence="1">Multi-pass membrane protein</topology>
    </subcellularLocation>
</comment>
<reference evidence="9 10" key="1">
    <citation type="submission" date="2019-07" db="EMBL/GenBank/DDBJ databases">
        <title>Whole genome shotgun sequence of Aneurinibacillus danicus NBRC 102444.</title>
        <authorList>
            <person name="Hosoyama A."/>
            <person name="Uohara A."/>
            <person name="Ohji S."/>
            <person name="Ichikawa N."/>
        </authorList>
    </citation>
    <scope>NUCLEOTIDE SEQUENCE [LARGE SCALE GENOMIC DNA]</scope>
    <source>
        <strain evidence="9 10">NBRC 102444</strain>
    </source>
</reference>
<evidence type="ECO:0000313" key="9">
    <source>
        <dbReference type="EMBL" id="GEN35322.1"/>
    </source>
</evidence>
<feature type="transmembrane region" description="Helical" evidence="7">
    <location>
        <begin position="154"/>
        <end position="174"/>
    </location>
</feature>
<dbReference type="InterPro" id="IPR037185">
    <property type="entry name" value="EmrE-like"/>
</dbReference>
<organism evidence="9 10">
    <name type="scientific">Aneurinibacillus danicus</name>
    <dbReference type="NCBI Taxonomy" id="267746"/>
    <lineage>
        <taxon>Bacteria</taxon>
        <taxon>Bacillati</taxon>
        <taxon>Bacillota</taxon>
        <taxon>Bacilli</taxon>
        <taxon>Bacillales</taxon>
        <taxon>Paenibacillaceae</taxon>
        <taxon>Aneurinibacillus group</taxon>
        <taxon>Aneurinibacillus</taxon>
    </lineage>
</organism>
<accession>A0A511VDI3</accession>
<evidence type="ECO:0000256" key="3">
    <source>
        <dbReference type="ARBA" id="ARBA00022475"/>
    </source>
</evidence>
<sequence length="311" mass="34383">MKQVNKNTLGYLALSAAASIWGGMYVVSKMALDFLPPFTLLWLRYAVGLTFLWLFVVRQGLRQPLARDWRLFMSIGFVGYFLSIGLQFIGTGLSSAHMGAILTSASPVFIVLFASYMLGEPITGRKMTALLLAMIGVIVVVGWDVQLLGDSRKLPGNLALIGAAVTWALLSVLAKKAALRYSPLVVTTYSIFWAFLFTTPVMVIEWQFLPVNGLDQPSVWFAVLYLGIVSTAGAFYLWNKGMHMVEAGTGSMFFFFQPVVGALLGWLLLGEHLSVSFFTGGLLILFGVLLMSMPVQERLQNRRRGETLMKR</sequence>
<feature type="transmembrane region" description="Helical" evidence="7">
    <location>
        <begin position="130"/>
        <end position="148"/>
    </location>
</feature>
<evidence type="ECO:0000256" key="5">
    <source>
        <dbReference type="ARBA" id="ARBA00022989"/>
    </source>
</evidence>
<comment type="similarity">
    <text evidence="2">Belongs to the EamA transporter family.</text>
</comment>
<evidence type="ECO:0000313" key="10">
    <source>
        <dbReference type="Proteomes" id="UP000321157"/>
    </source>
</evidence>
<evidence type="ECO:0000256" key="2">
    <source>
        <dbReference type="ARBA" id="ARBA00007362"/>
    </source>
</evidence>
<keyword evidence="4 7" id="KW-0812">Transmembrane</keyword>
<evidence type="ECO:0000256" key="7">
    <source>
        <dbReference type="SAM" id="Phobius"/>
    </source>
</evidence>
<feature type="transmembrane region" description="Helical" evidence="7">
    <location>
        <begin position="96"/>
        <end position="118"/>
    </location>
</feature>
<dbReference type="PANTHER" id="PTHR42920">
    <property type="entry name" value="OS03G0707200 PROTEIN-RELATED"/>
    <property type="match status" value="1"/>
</dbReference>
<feature type="transmembrane region" description="Helical" evidence="7">
    <location>
        <begin position="39"/>
        <end position="57"/>
    </location>
</feature>
<dbReference type="AlphaFoldDB" id="A0A511VDI3"/>
<evidence type="ECO:0000256" key="1">
    <source>
        <dbReference type="ARBA" id="ARBA00004651"/>
    </source>
</evidence>
<evidence type="ECO:0000259" key="8">
    <source>
        <dbReference type="Pfam" id="PF00892"/>
    </source>
</evidence>
<dbReference type="SUPFAM" id="SSF103481">
    <property type="entry name" value="Multidrug resistance efflux transporter EmrE"/>
    <property type="match status" value="2"/>
</dbReference>
<feature type="transmembrane region" description="Helical" evidence="7">
    <location>
        <begin position="9"/>
        <end position="27"/>
    </location>
</feature>
<dbReference type="PANTHER" id="PTHR42920:SF15">
    <property type="entry name" value="MEMBRANE PROTEIN"/>
    <property type="match status" value="1"/>
</dbReference>
<dbReference type="EMBL" id="BJXX01000125">
    <property type="protein sequence ID" value="GEN35322.1"/>
    <property type="molecule type" value="Genomic_DNA"/>
</dbReference>
<gene>
    <name evidence="9" type="ORF">ADA01nite_27820</name>
</gene>
<keyword evidence="5 7" id="KW-1133">Transmembrane helix</keyword>
<comment type="caution">
    <text evidence="9">The sequence shown here is derived from an EMBL/GenBank/DDBJ whole genome shotgun (WGS) entry which is preliminary data.</text>
</comment>
<dbReference type="Pfam" id="PF00892">
    <property type="entry name" value="EamA"/>
    <property type="match status" value="2"/>
</dbReference>
<feature type="domain" description="EamA" evidence="8">
    <location>
        <begin position="155"/>
        <end position="292"/>
    </location>
</feature>
<dbReference type="OrthoDB" id="34284at2"/>
<feature type="transmembrane region" description="Helical" evidence="7">
    <location>
        <begin position="218"/>
        <end position="238"/>
    </location>
</feature>
<keyword evidence="6 7" id="KW-0472">Membrane</keyword>
<dbReference type="RefSeq" id="WP_146810857.1">
    <property type="nucleotide sequence ID" value="NZ_BJXX01000125.1"/>
</dbReference>
<dbReference type="Proteomes" id="UP000321157">
    <property type="component" value="Unassembled WGS sequence"/>
</dbReference>
<feature type="transmembrane region" description="Helical" evidence="7">
    <location>
        <begin position="275"/>
        <end position="295"/>
    </location>
</feature>